<dbReference type="InterPro" id="IPR004161">
    <property type="entry name" value="EFTu-like_2"/>
</dbReference>
<gene>
    <name evidence="4" type="ORF">FOZ60_010067</name>
</gene>
<dbReference type="GO" id="GO:0001514">
    <property type="term" value="P:selenocysteine incorporation"/>
    <property type="evidence" value="ECO:0007669"/>
    <property type="project" value="TreeGrafter"/>
</dbReference>
<accession>A0A7J6NH87</accession>
<feature type="domain" description="Tr-type G" evidence="2">
    <location>
        <begin position="8"/>
        <end position="136"/>
    </location>
</feature>
<evidence type="ECO:0000313" key="4">
    <source>
        <dbReference type="EMBL" id="KAF4682837.1"/>
    </source>
</evidence>
<evidence type="ECO:0000259" key="2">
    <source>
        <dbReference type="Pfam" id="PF00009"/>
    </source>
</evidence>
<feature type="region of interest" description="Disordered" evidence="1">
    <location>
        <begin position="58"/>
        <end position="89"/>
    </location>
</feature>
<dbReference type="InterPro" id="IPR050055">
    <property type="entry name" value="EF-Tu_GTPase"/>
</dbReference>
<dbReference type="PANTHER" id="PTHR43721">
    <property type="entry name" value="ELONGATION FACTOR TU-RELATED"/>
    <property type="match status" value="1"/>
</dbReference>
<organism evidence="4 5">
    <name type="scientific">Perkinsus olseni</name>
    <name type="common">Perkinsus atlanticus</name>
    <dbReference type="NCBI Taxonomy" id="32597"/>
    <lineage>
        <taxon>Eukaryota</taxon>
        <taxon>Sar</taxon>
        <taxon>Alveolata</taxon>
        <taxon>Perkinsozoa</taxon>
        <taxon>Perkinsea</taxon>
        <taxon>Perkinsida</taxon>
        <taxon>Perkinsidae</taxon>
        <taxon>Perkinsus</taxon>
    </lineage>
</organism>
<dbReference type="GO" id="GO:0003746">
    <property type="term" value="F:translation elongation factor activity"/>
    <property type="evidence" value="ECO:0007669"/>
    <property type="project" value="TreeGrafter"/>
</dbReference>
<dbReference type="InterPro" id="IPR000795">
    <property type="entry name" value="T_Tr_GTP-bd_dom"/>
</dbReference>
<feature type="domain" description="Translation elongation factor EFTu-like" evidence="3">
    <location>
        <begin position="141"/>
        <end position="224"/>
    </location>
</feature>
<comment type="caution">
    <text evidence="4">The sequence shown here is derived from an EMBL/GenBank/DDBJ whole genome shotgun (WGS) entry which is preliminary data.</text>
</comment>
<dbReference type="InterPro" id="IPR027417">
    <property type="entry name" value="P-loop_NTPase"/>
</dbReference>
<dbReference type="InterPro" id="IPR009000">
    <property type="entry name" value="Transl_B-barrel_sf"/>
</dbReference>
<dbReference type="Pfam" id="PF03144">
    <property type="entry name" value="GTP_EFTU_D2"/>
    <property type="match status" value="1"/>
</dbReference>
<dbReference type="PRINTS" id="PR00315">
    <property type="entry name" value="ELONGATNFCT"/>
</dbReference>
<dbReference type="SUPFAM" id="SSF50447">
    <property type="entry name" value="Translation proteins"/>
    <property type="match status" value="1"/>
</dbReference>
<dbReference type="SUPFAM" id="SSF52540">
    <property type="entry name" value="P-loop containing nucleoside triphosphate hydrolases"/>
    <property type="match status" value="1"/>
</dbReference>
<dbReference type="GO" id="GO:0003924">
    <property type="term" value="F:GTPase activity"/>
    <property type="evidence" value="ECO:0007669"/>
    <property type="project" value="InterPro"/>
</dbReference>
<dbReference type="Pfam" id="PF00009">
    <property type="entry name" value="GTP_EFTU"/>
    <property type="match status" value="1"/>
</dbReference>
<dbReference type="EMBL" id="JABANP010000405">
    <property type="protein sequence ID" value="KAF4682837.1"/>
    <property type="molecule type" value="Genomic_DNA"/>
</dbReference>
<dbReference type="OrthoDB" id="2067at2759"/>
<name>A0A7J6NH87_PEROL</name>
<dbReference type="Proteomes" id="UP000541610">
    <property type="component" value="Unassembled WGS sequence"/>
</dbReference>
<protein>
    <recommendedName>
        <fullName evidence="6">Selenocysteine-specific elongation factor</fullName>
    </recommendedName>
</protein>
<evidence type="ECO:0008006" key="6">
    <source>
        <dbReference type="Google" id="ProtNLM"/>
    </source>
</evidence>
<dbReference type="PANTHER" id="PTHR43721:SF11">
    <property type="entry name" value="SELENOCYSTEINE-SPECIFIC ELONGATION FACTOR"/>
    <property type="match status" value="1"/>
</dbReference>
<proteinExistence type="predicted"/>
<sequence>MTDSGCNINIGVLGHVDCGKTSLCRALTQVASTASLDKNPQSVRRGITIDLGFSSFTVKQQQQHQRDGTTTTTNEDTDELASPSSSTTLPQSFLSEGYNSIQFCLVDCPGHASLIRTIIGGAQIIDVCMLVIDITKVRGAGTILTGTVISGMVRVGQDVVILDSATGKMASSSSTTTGGSSKNNKVIVKSIQMFKKNVKTASEGARCALCIPGINANTLERGIIMSTPPPPPAGGGGRRSV</sequence>
<dbReference type="Gene3D" id="3.40.50.300">
    <property type="entry name" value="P-loop containing nucleotide triphosphate hydrolases"/>
    <property type="match status" value="1"/>
</dbReference>
<dbReference type="AlphaFoldDB" id="A0A7J6NH87"/>
<dbReference type="GO" id="GO:0005525">
    <property type="term" value="F:GTP binding"/>
    <property type="evidence" value="ECO:0007669"/>
    <property type="project" value="InterPro"/>
</dbReference>
<reference evidence="4 5" key="1">
    <citation type="submission" date="2020-04" db="EMBL/GenBank/DDBJ databases">
        <title>Perkinsus olseni comparative genomics.</title>
        <authorList>
            <person name="Bogema D.R."/>
        </authorList>
    </citation>
    <scope>NUCLEOTIDE SEQUENCE [LARGE SCALE GENOMIC DNA]</scope>
    <source>
        <strain evidence="4">00978-12</strain>
    </source>
</reference>
<evidence type="ECO:0000259" key="3">
    <source>
        <dbReference type="Pfam" id="PF03144"/>
    </source>
</evidence>
<evidence type="ECO:0000256" key="1">
    <source>
        <dbReference type="SAM" id="MobiDB-lite"/>
    </source>
</evidence>
<evidence type="ECO:0000313" key="5">
    <source>
        <dbReference type="Proteomes" id="UP000541610"/>
    </source>
</evidence>